<dbReference type="Pfam" id="PF12704">
    <property type="entry name" value="MacB_PCD"/>
    <property type="match status" value="1"/>
</dbReference>
<proteinExistence type="predicted"/>
<comment type="subcellular location">
    <subcellularLocation>
        <location evidence="1">Cell membrane</location>
        <topology evidence="1">Multi-pass membrane protein</topology>
    </subcellularLocation>
</comment>
<dbReference type="GO" id="GO:0022857">
    <property type="term" value="F:transmembrane transporter activity"/>
    <property type="evidence" value="ECO:0007669"/>
    <property type="project" value="TreeGrafter"/>
</dbReference>
<keyword evidence="4 6" id="KW-1133">Transmembrane helix</keyword>
<evidence type="ECO:0000259" key="8">
    <source>
        <dbReference type="Pfam" id="PF12704"/>
    </source>
</evidence>
<evidence type="ECO:0000256" key="5">
    <source>
        <dbReference type="ARBA" id="ARBA00023136"/>
    </source>
</evidence>
<evidence type="ECO:0000256" key="4">
    <source>
        <dbReference type="ARBA" id="ARBA00022989"/>
    </source>
</evidence>
<organism evidence="9 10">
    <name type="scientific">Roseateles asaccharophilus</name>
    <dbReference type="NCBI Taxonomy" id="582607"/>
    <lineage>
        <taxon>Bacteria</taxon>
        <taxon>Pseudomonadati</taxon>
        <taxon>Pseudomonadota</taxon>
        <taxon>Betaproteobacteria</taxon>
        <taxon>Burkholderiales</taxon>
        <taxon>Sphaerotilaceae</taxon>
        <taxon>Roseateles</taxon>
    </lineage>
</organism>
<dbReference type="InterPro" id="IPR025857">
    <property type="entry name" value="MacB_PCD"/>
</dbReference>
<dbReference type="Proteomes" id="UP000295357">
    <property type="component" value="Unassembled WGS sequence"/>
</dbReference>
<evidence type="ECO:0000256" key="2">
    <source>
        <dbReference type="ARBA" id="ARBA00022475"/>
    </source>
</evidence>
<evidence type="ECO:0000256" key="3">
    <source>
        <dbReference type="ARBA" id="ARBA00022692"/>
    </source>
</evidence>
<dbReference type="AlphaFoldDB" id="A0A4R6MUE4"/>
<keyword evidence="5 6" id="KW-0472">Membrane</keyword>
<evidence type="ECO:0000313" key="10">
    <source>
        <dbReference type="Proteomes" id="UP000295357"/>
    </source>
</evidence>
<feature type="transmembrane region" description="Helical" evidence="6">
    <location>
        <begin position="318"/>
        <end position="339"/>
    </location>
</feature>
<evidence type="ECO:0000256" key="1">
    <source>
        <dbReference type="ARBA" id="ARBA00004651"/>
    </source>
</evidence>
<keyword evidence="10" id="KW-1185">Reference proteome</keyword>
<dbReference type="PANTHER" id="PTHR30572:SF18">
    <property type="entry name" value="ABC-TYPE MACROLIDE FAMILY EXPORT SYSTEM PERMEASE COMPONENT 2"/>
    <property type="match status" value="1"/>
</dbReference>
<name>A0A4R6MUE4_9BURK</name>
<protein>
    <submittedName>
        <fullName evidence="9">Putative ABC transport system permease protein</fullName>
    </submittedName>
</protein>
<feature type="domain" description="MacB-like periplasmic core" evidence="8">
    <location>
        <begin position="20"/>
        <end position="277"/>
    </location>
</feature>
<dbReference type="EMBL" id="SNXE01000012">
    <property type="protein sequence ID" value="TDP04996.1"/>
    <property type="molecule type" value="Genomic_DNA"/>
</dbReference>
<dbReference type="GO" id="GO:0005886">
    <property type="term" value="C:plasma membrane"/>
    <property type="evidence" value="ECO:0007669"/>
    <property type="project" value="UniProtKB-SubCell"/>
</dbReference>
<dbReference type="OrthoDB" id="8735006at2"/>
<evidence type="ECO:0000259" key="7">
    <source>
        <dbReference type="Pfam" id="PF02687"/>
    </source>
</evidence>
<sequence>MLSYYLALALSSFRNSRALTALMVIAIGLGIAACMTTLTLFRALSGDPIPNKSARLLNVQIDARPALEQSSSPNPSYLLQLTRFDAEALLREARGQRQVMMTGAIIAVDPAGSGAPGSAALPPFMETGRWTSSDFFPMFEAPLLHGRSWSAAEDQGKARVAVIGRELALKLFGRSDALGQTLRLRDKDLQIIGVLDDWRPAPHYFDLTMGAYEHAAQVYAPLQTALDLDLPSAGDVNCWASSPVGDPRALNAPCAWLQYWVELESPAALPQYQSYLNRYAAEQHRAGRFEHPAVGRLSTVPDWLSQRQVVPSDVRLQLWLGFGFLLVCLSNTVGLLLAKCLRRSGEIGVRRALGASRRDIFSQFLVEAGVLGLAGGLLGLLLTWVGLAAIRLNPSAHAQLAQLDWTMLGITLASALGAALAAGLLPAWRACQVMPALQLKSQ</sequence>
<keyword evidence="3 6" id="KW-0812">Transmembrane</keyword>
<reference evidence="9 10" key="1">
    <citation type="submission" date="2019-03" db="EMBL/GenBank/DDBJ databases">
        <title>Genomic Encyclopedia of Type Strains, Phase IV (KMG-IV): sequencing the most valuable type-strain genomes for metagenomic binning, comparative biology and taxonomic classification.</title>
        <authorList>
            <person name="Goeker M."/>
        </authorList>
    </citation>
    <scope>NUCLEOTIDE SEQUENCE [LARGE SCALE GENOMIC DNA]</scope>
    <source>
        <strain evidence="9 10">DSM 25082</strain>
    </source>
</reference>
<evidence type="ECO:0000313" key="9">
    <source>
        <dbReference type="EMBL" id="TDP04996.1"/>
    </source>
</evidence>
<feature type="transmembrane region" description="Helical" evidence="6">
    <location>
        <begin position="405"/>
        <end position="428"/>
    </location>
</feature>
<feature type="transmembrane region" description="Helical" evidence="6">
    <location>
        <begin position="21"/>
        <end position="44"/>
    </location>
</feature>
<dbReference type="InterPro" id="IPR050250">
    <property type="entry name" value="Macrolide_Exporter_MacB"/>
</dbReference>
<feature type="domain" description="ABC3 transporter permease C-terminal" evidence="7">
    <location>
        <begin position="321"/>
        <end position="431"/>
    </location>
</feature>
<dbReference type="InterPro" id="IPR003838">
    <property type="entry name" value="ABC3_permease_C"/>
</dbReference>
<dbReference type="Pfam" id="PF02687">
    <property type="entry name" value="FtsX"/>
    <property type="match status" value="1"/>
</dbReference>
<evidence type="ECO:0000256" key="6">
    <source>
        <dbReference type="SAM" id="Phobius"/>
    </source>
</evidence>
<comment type="caution">
    <text evidence="9">The sequence shown here is derived from an EMBL/GenBank/DDBJ whole genome shotgun (WGS) entry which is preliminary data.</text>
</comment>
<keyword evidence="2" id="KW-1003">Cell membrane</keyword>
<dbReference type="RefSeq" id="WP_133605339.1">
    <property type="nucleotide sequence ID" value="NZ_JAUFPJ010000014.1"/>
</dbReference>
<gene>
    <name evidence="9" type="ORF">DFR39_11228</name>
</gene>
<feature type="transmembrane region" description="Helical" evidence="6">
    <location>
        <begin position="360"/>
        <end position="385"/>
    </location>
</feature>
<accession>A0A4R6MUE4</accession>
<dbReference type="PANTHER" id="PTHR30572">
    <property type="entry name" value="MEMBRANE COMPONENT OF TRANSPORTER-RELATED"/>
    <property type="match status" value="1"/>
</dbReference>